<keyword evidence="4" id="KW-1185">Reference proteome</keyword>
<feature type="compositionally biased region" description="Gly residues" evidence="1">
    <location>
        <begin position="455"/>
        <end position="465"/>
    </location>
</feature>
<feature type="region of interest" description="Disordered" evidence="1">
    <location>
        <begin position="1124"/>
        <end position="1148"/>
    </location>
</feature>
<dbReference type="VEuPathDB" id="VectorBase:ACON2_031695"/>
<evidence type="ECO:0000313" key="4">
    <source>
        <dbReference type="Proteomes" id="UP001105220"/>
    </source>
</evidence>
<feature type="compositionally biased region" description="Basic and acidic residues" evidence="1">
    <location>
        <begin position="918"/>
        <end position="931"/>
    </location>
</feature>
<dbReference type="Proteomes" id="UP001105220">
    <property type="component" value="Unplaced"/>
</dbReference>
<dbReference type="RefSeq" id="XP_049462308.1">
    <property type="nucleotide sequence ID" value="XM_049606351.1"/>
</dbReference>
<accession>A0A6E8W890</accession>
<reference key="1">
    <citation type="journal article" date="2019" name="Genes (Basel)">
        <title>A High-Quality De novo Genome Assembly from a Single Mosquito Using PacBio Sequencing.</title>
        <authorList>
            <person name="Kingan S.B."/>
            <person name="Heaton H."/>
            <person name="Cudini J."/>
            <person name="Lambert C.C."/>
            <person name="Baybayan P."/>
            <person name="Galvin B.D."/>
            <person name="Durbin R."/>
            <person name="Korlach J."/>
            <person name="Lawniczak M.K.N."/>
        </authorList>
    </citation>
    <scope>NUCLEOTIDE SEQUENCE [LARGE SCALE GENOMIC DNA]</scope>
    <source>
        <strain>Mali-NIH</strain>
    </source>
</reference>
<evidence type="ECO:0000256" key="2">
    <source>
        <dbReference type="SAM" id="Phobius"/>
    </source>
</evidence>
<feature type="region of interest" description="Disordered" evidence="1">
    <location>
        <begin position="545"/>
        <end position="578"/>
    </location>
</feature>
<organism evidence="3 4">
    <name type="scientific">Anopheles coluzzii</name>
    <name type="common">African malaria mosquito</name>
    <dbReference type="NCBI Taxonomy" id="1518534"/>
    <lineage>
        <taxon>Eukaryota</taxon>
        <taxon>Metazoa</taxon>
        <taxon>Ecdysozoa</taxon>
        <taxon>Arthropoda</taxon>
        <taxon>Hexapoda</taxon>
        <taxon>Insecta</taxon>
        <taxon>Pterygota</taxon>
        <taxon>Neoptera</taxon>
        <taxon>Endopterygota</taxon>
        <taxon>Diptera</taxon>
        <taxon>Nematocera</taxon>
        <taxon>Culicoidea</taxon>
        <taxon>Culicidae</taxon>
        <taxon>Anophelinae</taxon>
        <taxon>Anopheles</taxon>
    </lineage>
</organism>
<feature type="region of interest" description="Disordered" evidence="1">
    <location>
        <begin position="241"/>
        <end position="308"/>
    </location>
</feature>
<dbReference type="AlphaFoldDB" id="A0A6E8W890"/>
<feature type="region of interest" description="Disordered" evidence="1">
    <location>
        <begin position="918"/>
        <end position="952"/>
    </location>
</feature>
<name>A0A6E8W890_ANOCL</name>
<feature type="region of interest" description="Disordered" evidence="1">
    <location>
        <begin position="1083"/>
        <end position="1109"/>
    </location>
</feature>
<keyword evidence="2" id="KW-0812">Transmembrane</keyword>
<feature type="compositionally biased region" description="Polar residues" evidence="1">
    <location>
        <begin position="1093"/>
        <end position="1109"/>
    </location>
</feature>
<evidence type="ECO:0000313" key="3">
    <source>
        <dbReference type="EnsemblMetazoa" id="ACON013249-PA"/>
    </source>
</evidence>
<feature type="region of interest" description="Disordered" evidence="1">
    <location>
        <begin position="394"/>
        <end position="465"/>
    </location>
</feature>
<dbReference type="VEuPathDB" id="VectorBase:ACMO_005558"/>
<proteinExistence type="predicted"/>
<dbReference type="EnsemblMetazoa" id="ACON013249-RA">
    <property type="protein sequence ID" value="ACON013249-PA"/>
    <property type="gene ID" value="ACON013249"/>
</dbReference>
<reference evidence="3" key="2">
    <citation type="submission" date="2020-05" db="UniProtKB">
        <authorList>
            <consortium name="EnsemblMetazoa"/>
        </authorList>
    </citation>
    <scope>IDENTIFICATION</scope>
    <source>
        <strain evidence="3">Ngousso</strain>
    </source>
</reference>
<sequence length="1165" mass="125658">MIPHRTVRLYRLQRAGSVWNGQRSVTTFGGAVLAVMLLCAATVVGRAEGYNASAGSKPEDMPSSEEGEQLMPQALSLTTLLSEDPTAAALQHQPGQTDASLQPLAEHGPSAPSSSPPDGRRRRRLGRKRKRRPLQDDYWPPAAPEDNDTESNVFSSPTAAAAGTRGSERKRLPAVRWEEAGQQQKVPPSAFRQGVRTNGNWNHHQQHQQRAGDWMHNPYTDAVNVEQPAAAAAAIPARRLPGGQSTAAASAGGNLPPMDANRSRRIAGGRPTEPSPTNGKAYRKPYSQARRTEEEHGDGGGSGETAGKLPASAADLKALLKQSDGLSLSEILQQRNISLQDLIKGKQMALAALTQSPLDATTTTMPSTAGETDPASTLSPTLSSVRFRVYDDDGVTGRVSQPGGETTTGAIMTSPTTSTVLPAPASDMLTTSGFNGHPLEDDESSNAVGDDNNGQKGGGGGGGVGNIFPTVEIKQLALNPVLPVHKEEQQRVRPIKGVASRIRPDLSNTHIRTEPGLTTPSTSGPTSPSLLLLTPTTREKWTPSAALVGQRAKQQTTGGRQRHHGYGTTLPASFSSSGSADRLTVTTVEPPTAKKLVAPKLSSVEATSILPEAEAMVELSPDRPLQQHLLRVPKLKPRIAIKPKLTNVVPPTLPADSNGATVVSSPSSPPPDKRPPATKDPLNLSDVELEDDSAGERGTVVTTDLPTGKRQPPTRQHRLHDDLEDEGEEEPRLNIIEKFTSFADSSAGVRPQATPQEERDSEQEEAAVADLIGRISEHTQRSFTDSLEELYRDVTESNPSLFNDLSPITSADERRELLELMEDRRIGSRLAKVLSQRNMTLDQLLEHRRRGSSQLHLAEIANGKVKPIDDKIDIVTAFEHFPRFNIGNLRSIRPDDIKHDSQGFSYFTSIINIRPSDEGYSKEARALQQDRHRSRAAAGSNHQHHHRSESHFLVKGGSKDRLLVPSRMSAAMEHAYGSNGEQQHGAAGTGDDRMDVDGDLLDLELSGHGFQHHRGSVTIESTSMPVGVRSAIVASSAIVGVSLLIFVAIFVACRVRQRRRQKLNYTEHFHMAKGRLPILHGGVEQEQQQQQQAHSSCTPAGSGRSSSLGEQQVVYTTHRALAERTGGTGGAGAAPTATAAGRQRTMMDPNSVEIQDYLWDRKPFQ</sequence>
<keyword evidence="2" id="KW-1133">Transmembrane helix</keyword>
<feature type="region of interest" description="Disordered" evidence="1">
    <location>
        <begin position="88"/>
        <end position="170"/>
    </location>
</feature>
<keyword evidence="2" id="KW-0472">Membrane</keyword>
<feature type="transmembrane region" description="Helical" evidence="2">
    <location>
        <begin position="1031"/>
        <end position="1053"/>
    </location>
</feature>
<feature type="region of interest" description="Disordered" evidence="1">
    <location>
        <begin position="509"/>
        <end position="528"/>
    </location>
</feature>
<feature type="compositionally biased region" description="Polar residues" evidence="1">
    <location>
        <begin position="403"/>
        <end position="420"/>
    </location>
</feature>
<protein>
    <submittedName>
        <fullName evidence="3">Uncharacterized protein</fullName>
    </submittedName>
</protein>
<dbReference type="GeneID" id="120949538"/>
<feature type="compositionally biased region" description="Low complexity" evidence="1">
    <location>
        <begin position="241"/>
        <end position="253"/>
    </location>
</feature>
<dbReference type="VEuPathDB" id="VectorBase:ACON013249"/>
<feature type="compositionally biased region" description="Basic residues" evidence="1">
    <location>
        <begin position="120"/>
        <end position="132"/>
    </location>
</feature>
<evidence type="ECO:0000256" key="1">
    <source>
        <dbReference type="SAM" id="MobiDB-lite"/>
    </source>
</evidence>
<feature type="compositionally biased region" description="Low complexity" evidence="1">
    <location>
        <begin position="515"/>
        <end position="528"/>
    </location>
</feature>
<feature type="region of interest" description="Disordered" evidence="1">
    <location>
        <begin position="648"/>
        <end position="730"/>
    </location>
</feature>